<dbReference type="EMBL" id="QKOE01000001">
    <property type="protein sequence ID" value="PZA18292.1"/>
    <property type="molecule type" value="Genomic_DNA"/>
</dbReference>
<dbReference type="Proteomes" id="UP000248259">
    <property type="component" value="Unassembled WGS sequence"/>
</dbReference>
<dbReference type="RefSeq" id="WP_110522593.1">
    <property type="nucleotide sequence ID" value="NZ_QKOE01000001.1"/>
</dbReference>
<accession>A0A323UZW8</accession>
<dbReference type="OrthoDB" id="9182091at2"/>
<name>A0A323UZW8_9RHOO</name>
<sequence>MSIFDSPIGRCEAVRELVLLDETQAECAREHECPPGRECPLDGCFTPVSGLSEEDAERLAKPVSRRRTKAAH</sequence>
<organism evidence="1 2">
    <name type="scientific">Parazoarcus communis SWub3 = DSM 12120</name>
    <dbReference type="NCBI Taxonomy" id="1121029"/>
    <lineage>
        <taxon>Bacteria</taxon>
        <taxon>Pseudomonadati</taxon>
        <taxon>Pseudomonadota</taxon>
        <taxon>Betaproteobacteria</taxon>
        <taxon>Rhodocyclales</taxon>
        <taxon>Zoogloeaceae</taxon>
        <taxon>Parazoarcus</taxon>
    </lineage>
</organism>
<evidence type="ECO:0000313" key="1">
    <source>
        <dbReference type="EMBL" id="PZA18292.1"/>
    </source>
</evidence>
<proteinExistence type="predicted"/>
<reference evidence="1 2" key="1">
    <citation type="submission" date="2018-06" db="EMBL/GenBank/DDBJ databases">
        <title>Azoarcus communis strain SWub3 genome.</title>
        <authorList>
            <person name="Zorraquino Salvo V."/>
            <person name="Toubiana D."/>
            <person name="Blumwald E."/>
        </authorList>
    </citation>
    <scope>NUCLEOTIDE SEQUENCE [LARGE SCALE GENOMIC DNA]</scope>
    <source>
        <strain evidence="1 2">SWub3</strain>
    </source>
</reference>
<comment type="caution">
    <text evidence="1">The sequence shown here is derived from an EMBL/GenBank/DDBJ whole genome shotgun (WGS) entry which is preliminary data.</text>
</comment>
<protein>
    <submittedName>
        <fullName evidence="1">Uncharacterized protein</fullName>
    </submittedName>
</protein>
<gene>
    <name evidence="1" type="ORF">DNK49_01815</name>
</gene>
<keyword evidence="2" id="KW-1185">Reference proteome</keyword>
<dbReference type="AlphaFoldDB" id="A0A323UZW8"/>
<evidence type="ECO:0000313" key="2">
    <source>
        <dbReference type="Proteomes" id="UP000248259"/>
    </source>
</evidence>